<evidence type="ECO:0000256" key="1">
    <source>
        <dbReference type="ARBA" id="ARBA00023125"/>
    </source>
</evidence>
<dbReference type="PANTHER" id="PTHR30461">
    <property type="entry name" value="DNA-INVERTASE FROM LAMBDOID PROPHAGE"/>
    <property type="match status" value="1"/>
</dbReference>
<dbReference type="GO" id="GO:0000150">
    <property type="term" value="F:DNA strand exchange activity"/>
    <property type="evidence" value="ECO:0007669"/>
    <property type="project" value="InterPro"/>
</dbReference>
<gene>
    <name evidence="4" type="ORF">FIJ20_22070</name>
</gene>
<dbReference type="AlphaFoldDB" id="A0A8S7CUS7"/>
<evidence type="ECO:0000259" key="3">
    <source>
        <dbReference type="PROSITE" id="PS51737"/>
    </source>
</evidence>
<evidence type="ECO:0000313" key="4">
    <source>
        <dbReference type="EMBL" id="EFB2194852.1"/>
    </source>
</evidence>
<comment type="caution">
    <text evidence="4">The sequence shown here is derived from an EMBL/GenBank/DDBJ whole genome shotgun (WGS) entry which is preliminary data.</text>
</comment>
<keyword evidence="2" id="KW-0233">DNA recombination</keyword>
<name>A0A8S7CUS7_ECOLX</name>
<keyword evidence="1" id="KW-0238">DNA-binding</keyword>
<evidence type="ECO:0000313" key="5">
    <source>
        <dbReference type="Proteomes" id="UP000519859"/>
    </source>
</evidence>
<dbReference type="InterPro" id="IPR036162">
    <property type="entry name" value="Resolvase-like_N_sf"/>
</dbReference>
<organism evidence="4 5">
    <name type="scientific">Escherichia coli</name>
    <dbReference type="NCBI Taxonomy" id="562"/>
    <lineage>
        <taxon>Bacteria</taxon>
        <taxon>Pseudomonadati</taxon>
        <taxon>Pseudomonadota</taxon>
        <taxon>Gammaproteobacteria</taxon>
        <taxon>Enterobacterales</taxon>
        <taxon>Enterobacteriaceae</taxon>
        <taxon>Escherichia</taxon>
    </lineage>
</organism>
<reference evidence="4 5" key="1">
    <citation type="submission" date="2019-06" db="EMBL/GenBank/DDBJ databases">
        <authorList>
            <consortium name="NARMS: The National Antimicrobial Resistance Monitoring System"/>
        </authorList>
    </citation>
    <scope>NUCLEOTIDE SEQUENCE [LARGE SCALE GENOMIC DNA]</scope>
    <source>
        <strain evidence="4 5">FSIS11921886</strain>
    </source>
</reference>
<dbReference type="Pfam" id="PF00239">
    <property type="entry name" value="Resolvase"/>
    <property type="match status" value="1"/>
</dbReference>
<dbReference type="SMART" id="SM00857">
    <property type="entry name" value="Resolvase"/>
    <property type="match status" value="1"/>
</dbReference>
<proteinExistence type="predicted"/>
<protein>
    <recommendedName>
        <fullName evidence="3">Recombinase domain-containing protein</fullName>
    </recommendedName>
</protein>
<feature type="domain" description="Recombinase" evidence="3">
    <location>
        <begin position="174"/>
        <end position="268"/>
    </location>
</feature>
<dbReference type="InterPro" id="IPR011109">
    <property type="entry name" value="DNA_bind_recombinase_dom"/>
</dbReference>
<dbReference type="RefSeq" id="WP_194178785.1">
    <property type="nucleotide sequence ID" value="NZ_JAAOLL010000003.1"/>
</dbReference>
<dbReference type="InterPro" id="IPR050639">
    <property type="entry name" value="SSR_resolvase"/>
</dbReference>
<dbReference type="PROSITE" id="PS51737">
    <property type="entry name" value="RECOMBINASE_DNA_BIND"/>
    <property type="match status" value="1"/>
</dbReference>
<sequence length="521" mass="59875">MKVPVWCYARISTLKQIDGFGIQRQINTINQFLQYVVLDHRLPFTLDVDNVTQMVAEGKSAFRGGNWKPSTKLGKYRKMVMDGVISDSVLIVENIDRLTRLDPFQAVEIISGLINRGTTILEIETGMTYSRYIPESITVLTMQINRANGESKRKSIMMQKSHANRYGKVSKVRPRWFDVVEIDGIKQYRPNETAKAIQRMYNDYINGIGAAHIVRTYGNTDNGKPWTLVTVLRALSDKRAADDARYPPIIDKELYDRVQALKAATNKKGNTHQKNMLNIFSGMSRCPVCNQSIIVKRNSHGNLFTVCLGKRTNKTCEARSISYFALERPLLTAIRGLDFSEVYKHEDKNVLTLRDQWIQNERDIAAFRERLNKASRHEKFAILDELEIMNREQEELTIRLKSVDVPKDIQLTFDDDKLDLDTNYRIELNNRIKKLIQYINIVREDVTKSSYTIYCTIKYWTDVISHLVIIDVNIKRTGTGGTNTLTTTLRSVSSLNMDGTVSGNPDSDAWEYWKSFLDNLK</sequence>
<dbReference type="Proteomes" id="UP000519859">
    <property type="component" value="Unassembled WGS sequence"/>
</dbReference>
<dbReference type="SUPFAM" id="SSF53041">
    <property type="entry name" value="Resolvase-like"/>
    <property type="match status" value="1"/>
</dbReference>
<dbReference type="Gene3D" id="3.40.50.1390">
    <property type="entry name" value="Resolvase, N-terminal catalytic domain"/>
    <property type="match status" value="1"/>
</dbReference>
<dbReference type="GO" id="GO:0003677">
    <property type="term" value="F:DNA binding"/>
    <property type="evidence" value="ECO:0007669"/>
    <property type="project" value="UniProtKB-KW"/>
</dbReference>
<dbReference type="InterPro" id="IPR006119">
    <property type="entry name" value="Resolv_N"/>
</dbReference>
<accession>A0A8S7CUS7</accession>
<dbReference type="PANTHER" id="PTHR30461:SF2">
    <property type="entry name" value="SERINE RECOMBINASE PINE-RELATED"/>
    <property type="match status" value="1"/>
</dbReference>
<dbReference type="EMBL" id="AASDFP010000069">
    <property type="protein sequence ID" value="EFB2194852.1"/>
    <property type="molecule type" value="Genomic_DNA"/>
</dbReference>
<evidence type="ECO:0000256" key="2">
    <source>
        <dbReference type="ARBA" id="ARBA00023172"/>
    </source>
</evidence>